<dbReference type="EMBL" id="KB743896">
    <property type="protein sequence ID" value="EOA96710.1"/>
    <property type="molecule type" value="Genomic_DNA"/>
</dbReference>
<proteinExistence type="predicted"/>
<protein>
    <submittedName>
        <fullName evidence="2">Uncharacterized protein</fullName>
    </submittedName>
</protein>
<name>R0JHI3_ANAPL</name>
<sequence>MEVTAEEPGALPYPLGKVLALQVGDVAIAARCGMGGRRQHSILLGASGLWAGQDSTQHDGSLCSKQSCEGMEAALYGPQYKSHQKGCWRRGASSGKAIYAVQRKYKRVLSERARALHLFIHVATQSLTRGRSGPIFQRIGTWEPAADRALGPLRLKNLSPEEEGAEGGDGKEVAAADLDFPLLNFPLLPLQASSFASVWGTCGWHHCMQGSLWQLMVMEKMLLYYILKFQFPVLETCKSRVIPSGNCKSLHTRSDVLHTYRPRGMIHPCSLTYTAIYARAGWKQSTTGPTLAAPRQKQGEMQAVIPTSVVPARGRIVPKLEDKMLVSYKEKQRSSKRSSISHKNVCEEDLLKSHHPHWKLHQHKQGWSFTTKPACEAEKKKNPLARGKRSQCQAAQSQRESKAGGSAGRRFITAYSWQHHLLIQEHKMLPCCIGETLMEQHEARQSHGAGSGSPAKPDLAPRAASQQFPAAAGQCDGFRAGTSLPLKAEQLWPTLSAEPSKSILYSREQRSAAPPTPTLQLPEMVTVLSGDCPVPYKRKLYKDALGGKL</sequence>
<dbReference type="AlphaFoldDB" id="R0JHI3"/>
<evidence type="ECO:0000256" key="1">
    <source>
        <dbReference type="SAM" id="MobiDB-lite"/>
    </source>
</evidence>
<feature type="region of interest" description="Disordered" evidence="1">
    <location>
        <begin position="378"/>
        <end position="405"/>
    </location>
</feature>
<accession>R0JHI3</accession>
<feature type="region of interest" description="Disordered" evidence="1">
    <location>
        <begin position="442"/>
        <end position="466"/>
    </location>
</feature>
<evidence type="ECO:0000313" key="3">
    <source>
        <dbReference type="Proteomes" id="UP000296049"/>
    </source>
</evidence>
<dbReference type="Proteomes" id="UP000296049">
    <property type="component" value="Unassembled WGS sequence"/>
</dbReference>
<evidence type="ECO:0000313" key="2">
    <source>
        <dbReference type="EMBL" id="EOA96710.1"/>
    </source>
</evidence>
<keyword evidence="3" id="KW-1185">Reference proteome</keyword>
<reference evidence="3" key="1">
    <citation type="journal article" date="2013" name="Nat. Genet.">
        <title>The duck genome and transcriptome provide insight into an avian influenza virus reservoir species.</title>
        <authorList>
            <person name="Huang Y."/>
            <person name="Li Y."/>
            <person name="Burt D.W."/>
            <person name="Chen H."/>
            <person name="Zhang Y."/>
            <person name="Qian W."/>
            <person name="Kim H."/>
            <person name="Gan S."/>
            <person name="Zhao Y."/>
            <person name="Li J."/>
            <person name="Yi K."/>
            <person name="Feng H."/>
            <person name="Zhu P."/>
            <person name="Li B."/>
            <person name="Liu Q."/>
            <person name="Fairley S."/>
            <person name="Magor K.E."/>
            <person name="Du Z."/>
            <person name="Hu X."/>
            <person name="Goodman L."/>
            <person name="Tafer H."/>
            <person name="Vignal A."/>
            <person name="Lee T."/>
            <person name="Kim K.W."/>
            <person name="Sheng Z."/>
            <person name="An Y."/>
            <person name="Searle S."/>
            <person name="Herrero J."/>
            <person name="Groenen M.A."/>
            <person name="Crooijmans R.P."/>
            <person name="Faraut T."/>
            <person name="Cai Q."/>
            <person name="Webster R.G."/>
            <person name="Aldridge J.R."/>
            <person name="Warren W.C."/>
            <person name="Bartschat S."/>
            <person name="Kehr S."/>
            <person name="Marz M."/>
            <person name="Stadler P.F."/>
            <person name="Smith J."/>
            <person name="Kraus R.H."/>
            <person name="Zhao Y."/>
            <person name="Ren L."/>
            <person name="Fei J."/>
            <person name="Morisson M."/>
            <person name="Kaiser P."/>
            <person name="Griffin D.K."/>
            <person name="Rao M."/>
            <person name="Pitel F."/>
            <person name="Wang J."/>
            <person name="Li N."/>
        </authorList>
    </citation>
    <scope>NUCLEOTIDE SEQUENCE [LARGE SCALE GENOMIC DNA]</scope>
</reference>
<gene>
    <name evidence="2" type="ORF">Anapl_10820</name>
</gene>
<organism evidence="2 3">
    <name type="scientific">Anas platyrhynchos</name>
    <name type="common">Mallard</name>
    <name type="synonym">Anas boschas</name>
    <dbReference type="NCBI Taxonomy" id="8839"/>
    <lineage>
        <taxon>Eukaryota</taxon>
        <taxon>Metazoa</taxon>
        <taxon>Chordata</taxon>
        <taxon>Craniata</taxon>
        <taxon>Vertebrata</taxon>
        <taxon>Euteleostomi</taxon>
        <taxon>Archelosauria</taxon>
        <taxon>Archosauria</taxon>
        <taxon>Dinosauria</taxon>
        <taxon>Saurischia</taxon>
        <taxon>Theropoda</taxon>
        <taxon>Coelurosauria</taxon>
        <taxon>Aves</taxon>
        <taxon>Neognathae</taxon>
        <taxon>Galloanserae</taxon>
        <taxon>Anseriformes</taxon>
        <taxon>Anatidae</taxon>
        <taxon>Anatinae</taxon>
        <taxon>Anas</taxon>
    </lineage>
</organism>